<dbReference type="CDD" id="cd03249">
    <property type="entry name" value="ABC_MTABC3_MDL1_MDL2"/>
    <property type="match status" value="2"/>
</dbReference>
<dbReference type="GO" id="GO:0005886">
    <property type="term" value="C:plasma membrane"/>
    <property type="evidence" value="ECO:0007669"/>
    <property type="project" value="UniProtKB-SubCell"/>
</dbReference>
<dbReference type="CDD" id="cd18577">
    <property type="entry name" value="ABC_6TM_Pgp_ABCB1_D1_like"/>
    <property type="match status" value="1"/>
</dbReference>
<dbReference type="Pfam" id="PF00664">
    <property type="entry name" value="ABC_membrane"/>
    <property type="match status" value="2"/>
</dbReference>
<dbReference type="STRING" id="56857.A0A200R300"/>
<evidence type="ECO:0000256" key="7">
    <source>
        <dbReference type="ARBA" id="ARBA00022840"/>
    </source>
</evidence>
<feature type="transmembrane region" description="Helical" evidence="11">
    <location>
        <begin position="710"/>
        <end position="735"/>
    </location>
</feature>
<keyword evidence="8 11" id="KW-1133">Transmembrane helix</keyword>
<dbReference type="FunFam" id="3.40.50.300:FF:000066">
    <property type="entry name" value="ABC transporter B family member 1"/>
    <property type="match status" value="2"/>
</dbReference>
<keyword evidence="3" id="KW-0813">Transport</keyword>
<dbReference type="InterPro" id="IPR011527">
    <property type="entry name" value="ABC1_TM_dom"/>
</dbReference>
<dbReference type="InterPro" id="IPR036640">
    <property type="entry name" value="ABC1_TM_sf"/>
</dbReference>
<evidence type="ECO:0000313" key="14">
    <source>
        <dbReference type="EMBL" id="OVA17091.1"/>
    </source>
</evidence>
<evidence type="ECO:0000313" key="15">
    <source>
        <dbReference type="Proteomes" id="UP000195402"/>
    </source>
</evidence>
<dbReference type="GO" id="GO:0005524">
    <property type="term" value="F:ATP binding"/>
    <property type="evidence" value="ECO:0007669"/>
    <property type="project" value="UniProtKB-KW"/>
</dbReference>
<dbReference type="InterPro" id="IPR017871">
    <property type="entry name" value="ABC_transporter-like_CS"/>
</dbReference>
<dbReference type="GO" id="GO:0015421">
    <property type="term" value="F:ABC-type oligopeptide transporter activity"/>
    <property type="evidence" value="ECO:0007669"/>
    <property type="project" value="TreeGrafter"/>
</dbReference>
<evidence type="ECO:0000256" key="11">
    <source>
        <dbReference type="SAM" id="Phobius"/>
    </source>
</evidence>
<dbReference type="OMA" id="IAFMANW"/>
<dbReference type="SUPFAM" id="SSF90123">
    <property type="entry name" value="ABC transporter transmembrane region"/>
    <property type="match status" value="2"/>
</dbReference>
<dbReference type="SUPFAM" id="SSF52540">
    <property type="entry name" value="P-loop containing nucleoside triphosphate hydrolases"/>
    <property type="match status" value="2"/>
</dbReference>
<dbReference type="Proteomes" id="UP000195402">
    <property type="component" value="Unassembled WGS sequence"/>
</dbReference>
<dbReference type="Pfam" id="PF24750">
    <property type="entry name" value="b-prop_At3g26010-like"/>
    <property type="match status" value="1"/>
</dbReference>
<evidence type="ECO:0000256" key="1">
    <source>
        <dbReference type="ARBA" id="ARBA00004651"/>
    </source>
</evidence>
<feature type="transmembrane region" description="Helical" evidence="11">
    <location>
        <begin position="577"/>
        <end position="601"/>
    </location>
</feature>
<dbReference type="SUPFAM" id="SSF81383">
    <property type="entry name" value="F-box domain"/>
    <property type="match status" value="1"/>
</dbReference>
<evidence type="ECO:0000256" key="2">
    <source>
        <dbReference type="ARBA" id="ARBA00007577"/>
    </source>
</evidence>
<feature type="transmembrane region" description="Helical" evidence="11">
    <location>
        <begin position="157"/>
        <end position="175"/>
    </location>
</feature>
<feature type="transmembrane region" description="Helical" evidence="11">
    <location>
        <begin position="621"/>
        <end position="644"/>
    </location>
</feature>
<dbReference type="GO" id="GO:0010329">
    <property type="term" value="F:auxin efflux transmembrane transporter activity"/>
    <property type="evidence" value="ECO:0007669"/>
    <property type="project" value="UniProtKB-ARBA"/>
</dbReference>
<evidence type="ECO:0000256" key="9">
    <source>
        <dbReference type="ARBA" id="ARBA00023136"/>
    </source>
</evidence>
<dbReference type="PANTHER" id="PTHR43394">
    <property type="entry name" value="ATP-DEPENDENT PERMEASE MDL1, MITOCHONDRIAL"/>
    <property type="match status" value="1"/>
</dbReference>
<dbReference type="InterPro" id="IPR036047">
    <property type="entry name" value="F-box-like_dom_sf"/>
</dbReference>
<keyword evidence="4 11" id="KW-0812">Transmembrane</keyword>
<dbReference type="EMBL" id="MVGT01000454">
    <property type="protein sequence ID" value="OVA17091.1"/>
    <property type="molecule type" value="Genomic_DNA"/>
</dbReference>
<protein>
    <submittedName>
        <fullName evidence="14">ABC transporter</fullName>
    </submittedName>
</protein>
<feature type="transmembrane region" description="Helical" evidence="11">
    <location>
        <begin position="55"/>
        <end position="72"/>
    </location>
</feature>
<dbReference type="GO" id="GO:0010328">
    <property type="term" value="F:auxin influx transmembrane transporter activity"/>
    <property type="evidence" value="ECO:0007669"/>
    <property type="project" value="UniProtKB-ARBA"/>
</dbReference>
<feature type="domain" description="ABC transporter" evidence="12">
    <location>
        <begin position="258"/>
        <end position="497"/>
    </location>
</feature>
<organism evidence="14 15">
    <name type="scientific">Macleaya cordata</name>
    <name type="common">Five-seeded plume-poppy</name>
    <name type="synonym">Bocconia cordata</name>
    <dbReference type="NCBI Taxonomy" id="56857"/>
    <lineage>
        <taxon>Eukaryota</taxon>
        <taxon>Viridiplantae</taxon>
        <taxon>Streptophyta</taxon>
        <taxon>Embryophyta</taxon>
        <taxon>Tracheophyta</taxon>
        <taxon>Spermatophyta</taxon>
        <taxon>Magnoliopsida</taxon>
        <taxon>Ranunculales</taxon>
        <taxon>Papaveraceae</taxon>
        <taxon>Papaveroideae</taxon>
        <taxon>Macleaya</taxon>
    </lineage>
</organism>
<comment type="caution">
    <text evidence="14">The sequence shown here is derived from an EMBL/GenBank/DDBJ whole genome shotgun (WGS) entry which is preliminary data.</text>
</comment>
<comment type="subcellular location">
    <subcellularLocation>
        <location evidence="1">Cell membrane</location>
        <topology evidence="1">Multi-pass membrane protein</topology>
    </subcellularLocation>
</comment>
<dbReference type="InterPro" id="IPR056592">
    <property type="entry name" value="Beta-prop_At3g26010-like"/>
</dbReference>
<dbReference type="InterPro" id="IPR003439">
    <property type="entry name" value="ABC_transporter-like_ATP-bd"/>
</dbReference>
<dbReference type="InterPro" id="IPR003593">
    <property type="entry name" value="AAA+_ATPase"/>
</dbReference>
<dbReference type="PROSITE" id="PS00211">
    <property type="entry name" value="ABC_TRANSPORTER_1"/>
    <property type="match status" value="2"/>
</dbReference>
<dbReference type="InterPro" id="IPR001810">
    <property type="entry name" value="F-box_dom"/>
</dbReference>
<dbReference type="GO" id="GO:0090374">
    <property type="term" value="P:oligopeptide export from mitochondrion"/>
    <property type="evidence" value="ECO:0007669"/>
    <property type="project" value="TreeGrafter"/>
</dbReference>
<sequence length="1582" mass="176212">MVTGERQARRIRVVYLKTILRQDMTFFDIETTTGDVIERMTGDTLLIHDAIGEKVGKFIQLMSAFFGCYVIAFTKSWLLSSLMLSCIPPLVIGGIIMSKYISKVSYGGQAANAEAANVVEQTVGAIRTVVSFTGEKAAIHKYNKLLRTTYFSTIQQAFASGIGFGFAMAILYSYYGLAILYGSKLIVEKGYNGGEIVNVIISFTIGGMSLGQASQCLNSFAAGKAASYKMFKLIKRKPWIDSTFETNGIVIKDIKGDIKLKDIYFSYPTRPNVQIFTGFSLHVPNGTSAALVGHSGSGKSTVINLLERFYDPNAGEVLIDDINLKELQLKWLREKIIGLVSQEPILFATTIKENITYGKENATDEEIKEAIELANAAKFIDMLPKGIQTMVCGGHGGIQLSGGQKQRIAIARAILKNPKILLLDEATSALDVESEKIVQDALERIMLNRTVIMIAHRFTTIRNAKTIYVVHQGKIVEQGTHTELSMNRNGTYSQLIRSLQEDAKQTEDHIPPLEPDASTMNRFYRATSTVIHLEDKIESNFENNIKTTIDQQADGKPVHHKKVSLVKQLAYMNKPELPILVLGSIAAVIQGAIPPTFGLLLSNIIKIFYEPPNELRRDSKLCSFMFIGLGCIGLIFVPLQHLFIGVAGGKLIERIRSMCFEKVVHQEISWFDDVVNSSGAIETWLSTDALRVRSLVGDALALGVQNTSTIIIALIIAFMANWQLALIVLALLPLLGSEGYAQMKFVQGFSTDSKVKYEEANQVAYDAVGGIRTVASFCSEQKVMNLYKDKCKDPWKQEVRQGLISGVGLGSANFALYSAGAFCCYVGGHLVKDGKANFEQVFRVFLALIVSAIEISQTNAMAPDSNKARDSAGSIFKILNSKPKIDSSSDVGMTLANVRGDIVFLNINFKYPTRPDVQILKDFCLTISAGKTIALVGESGSGKSTVINLLQRFYDPDSGHILLDGMEISKLKINWLRQQMGLVSQEPILFNETIKANIVYGKQGRITSEDEIITATKASNAHNFISGLPQGYDTRVGERGTQLSGGQKQRIAIARAILKDPKILLLDEATSALDAESERTVQDTFQRVMINRTTIVVAHRLSTIKGADIIVVVKNGVIIEQGRHEVLMKIKNGAYASLVALHMTANVAVASFPRTAMFALSDSEEDYRGNSQTDQMRDFYVVRRNTMNSNDDFNKSDCNDKSTESSIEVEAESLIKELVDQVSTTTNHSAVTNINDDDDDGDKCNMFAEISYDMKFKILSCLPPKSLFKFKCVSKEICRLIEDFVLEHSQRLASNTIPFTGFFIRERDNYGTGYQPSFISTNTKEGNLPDSSLSFLKDDNLKDTDTGVKLMDSCNGLLLCEIKNNSRFKSSYINEKLYVCNPLTMQKVFVPYPRNYRSRILFKHFALMVQSTSTGYLSYKVVYIHDITTNWKDKQYSKLWIFSSETGEWETFPYRLPAICADIIAKRSKIFIKDNHCHSGDFSVSSLCFGDNNKIEWKIENSQQFSTLAEDIQKYYFYIAFPGKELPHKDDLWGDCLDLQIVAYNPSLKTMYVLMDGALLSYELVERRFELVWGTIDDGLFR</sequence>
<evidence type="ECO:0000256" key="6">
    <source>
        <dbReference type="ARBA" id="ARBA00022741"/>
    </source>
</evidence>
<dbReference type="OrthoDB" id="6500128at2759"/>
<feature type="transmembrane region" description="Helical" evidence="11">
    <location>
        <begin position="78"/>
        <end position="97"/>
    </location>
</feature>
<comment type="similarity">
    <text evidence="2">Belongs to the ABC transporter superfamily. ABCB family. Multidrug resistance exporter (TC 3.A.1.201) subfamily.</text>
</comment>
<accession>A0A200R300</accession>
<dbReference type="Gene3D" id="3.40.50.300">
    <property type="entry name" value="P-loop containing nucleotide triphosphate hydrolases"/>
    <property type="match status" value="2"/>
</dbReference>
<keyword evidence="6" id="KW-0547">Nucleotide-binding</keyword>
<reference evidence="14 15" key="1">
    <citation type="journal article" date="2017" name="Mol. Plant">
        <title>The Genome of Medicinal Plant Macleaya cordata Provides New Insights into Benzylisoquinoline Alkaloids Metabolism.</title>
        <authorList>
            <person name="Liu X."/>
            <person name="Liu Y."/>
            <person name="Huang P."/>
            <person name="Ma Y."/>
            <person name="Qing Z."/>
            <person name="Tang Q."/>
            <person name="Cao H."/>
            <person name="Cheng P."/>
            <person name="Zheng Y."/>
            <person name="Yuan Z."/>
            <person name="Zhou Y."/>
            <person name="Liu J."/>
            <person name="Tang Z."/>
            <person name="Zhuo Y."/>
            <person name="Zhang Y."/>
            <person name="Yu L."/>
            <person name="Huang J."/>
            <person name="Yang P."/>
            <person name="Peng Q."/>
            <person name="Zhang J."/>
            <person name="Jiang W."/>
            <person name="Zhang Z."/>
            <person name="Lin K."/>
            <person name="Ro D.K."/>
            <person name="Chen X."/>
            <person name="Xiong X."/>
            <person name="Shang Y."/>
            <person name="Huang S."/>
            <person name="Zeng J."/>
        </authorList>
    </citation>
    <scope>NUCLEOTIDE SEQUENCE [LARGE SCALE GENOMIC DNA]</scope>
    <source>
        <strain evidence="15">cv. BLH2017</strain>
        <tissue evidence="14">Root</tissue>
    </source>
</reference>
<evidence type="ECO:0000256" key="5">
    <source>
        <dbReference type="ARBA" id="ARBA00022737"/>
    </source>
</evidence>
<feature type="domain" description="ABC transmembrane type-1" evidence="13">
    <location>
        <begin position="1"/>
        <end position="222"/>
    </location>
</feature>
<dbReference type="InterPro" id="IPR027417">
    <property type="entry name" value="P-loop_NTPase"/>
</dbReference>
<keyword evidence="7" id="KW-0067">ATP-binding</keyword>
<feature type="domain" description="ABC transmembrane type-1" evidence="13">
    <location>
        <begin position="581"/>
        <end position="867"/>
    </location>
</feature>
<dbReference type="FunFam" id="1.20.1560.10:FF:000009">
    <property type="entry name" value="ABC transporter B family member 1"/>
    <property type="match status" value="1"/>
</dbReference>
<keyword evidence="5" id="KW-0677">Repeat</keyword>
<dbReference type="PROSITE" id="PS50929">
    <property type="entry name" value="ABC_TM1F"/>
    <property type="match status" value="2"/>
</dbReference>
<evidence type="ECO:0000259" key="12">
    <source>
        <dbReference type="PROSITE" id="PS50893"/>
    </source>
</evidence>
<dbReference type="PROSITE" id="PS50893">
    <property type="entry name" value="ABC_TRANSPORTER_2"/>
    <property type="match status" value="2"/>
</dbReference>
<dbReference type="Gene3D" id="1.20.1560.10">
    <property type="entry name" value="ABC transporter type 1, transmembrane domain"/>
    <property type="match status" value="1"/>
</dbReference>
<name>A0A200R300_MACCD</name>
<dbReference type="PANTHER" id="PTHR43394:SF16">
    <property type="entry name" value="ABC TRANSPORTER B FAMILY MEMBER 4-LIKE ISOFORM X1"/>
    <property type="match status" value="1"/>
</dbReference>
<keyword evidence="10" id="KW-0325">Glycoprotein</keyword>
<dbReference type="GO" id="GO:0005743">
    <property type="term" value="C:mitochondrial inner membrane"/>
    <property type="evidence" value="ECO:0007669"/>
    <property type="project" value="TreeGrafter"/>
</dbReference>
<evidence type="ECO:0000256" key="10">
    <source>
        <dbReference type="ARBA" id="ARBA00023180"/>
    </source>
</evidence>
<dbReference type="Pfam" id="PF00005">
    <property type="entry name" value="ABC_tran"/>
    <property type="match status" value="2"/>
</dbReference>
<dbReference type="CDD" id="cd18578">
    <property type="entry name" value="ABC_6TM_Pgp_ABCB1_D2_like"/>
    <property type="match status" value="1"/>
</dbReference>
<dbReference type="InterPro" id="IPR039421">
    <property type="entry name" value="Type_1_exporter"/>
</dbReference>
<dbReference type="SMART" id="SM00382">
    <property type="entry name" value="AAA"/>
    <property type="match status" value="2"/>
</dbReference>
<proteinExistence type="inferred from homology"/>
<keyword evidence="9 11" id="KW-0472">Membrane</keyword>
<evidence type="ECO:0000256" key="3">
    <source>
        <dbReference type="ARBA" id="ARBA00022448"/>
    </source>
</evidence>
<keyword evidence="15" id="KW-1185">Reference proteome</keyword>
<dbReference type="InParanoid" id="A0A200R300"/>
<dbReference type="GO" id="GO:0016887">
    <property type="term" value="F:ATP hydrolysis activity"/>
    <property type="evidence" value="ECO:0007669"/>
    <property type="project" value="InterPro"/>
</dbReference>
<gene>
    <name evidence="14" type="ORF">BVC80_9047g47</name>
</gene>
<dbReference type="Pfam" id="PF00646">
    <property type="entry name" value="F-box"/>
    <property type="match status" value="1"/>
</dbReference>
<evidence type="ECO:0000256" key="4">
    <source>
        <dbReference type="ARBA" id="ARBA00022692"/>
    </source>
</evidence>
<evidence type="ECO:0000256" key="8">
    <source>
        <dbReference type="ARBA" id="ARBA00022989"/>
    </source>
</evidence>
<evidence type="ECO:0000259" key="13">
    <source>
        <dbReference type="PROSITE" id="PS50929"/>
    </source>
</evidence>
<feature type="domain" description="ABC transporter" evidence="12">
    <location>
        <begin position="902"/>
        <end position="1140"/>
    </location>
</feature>